<evidence type="ECO:0000256" key="6">
    <source>
        <dbReference type="ARBA" id="ARBA00022801"/>
    </source>
</evidence>
<organism evidence="16 17">
    <name type="scientific">Neogobius melanostomus</name>
    <name type="common">round goby</name>
    <dbReference type="NCBI Taxonomy" id="47308"/>
    <lineage>
        <taxon>Eukaryota</taxon>
        <taxon>Metazoa</taxon>
        <taxon>Chordata</taxon>
        <taxon>Craniata</taxon>
        <taxon>Vertebrata</taxon>
        <taxon>Euteleostomi</taxon>
        <taxon>Actinopterygii</taxon>
        <taxon>Neopterygii</taxon>
        <taxon>Teleostei</taxon>
        <taxon>Neoteleostei</taxon>
        <taxon>Acanthomorphata</taxon>
        <taxon>Gobiaria</taxon>
        <taxon>Gobiiformes</taxon>
        <taxon>Gobioidei</taxon>
        <taxon>Gobiidae</taxon>
        <taxon>Benthophilinae</taxon>
        <taxon>Neogobiini</taxon>
        <taxon>Neogobius</taxon>
    </lineage>
</organism>
<comment type="subcellular location">
    <subcellularLocation>
        <location evidence="1">Cytoplasm</location>
    </subcellularLocation>
</comment>
<evidence type="ECO:0000256" key="10">
    <source>
        <dbReference type="ARBA" id="ARBA00038900"/>
    </source>
</evidence>
<keyword evidence="7" id="KW-0788">Thiol protease</keyword>
<sequence>MAEAAQSSGDTVDALKFFKKNPCLKGEGDADDPQKSSETTVPDSAPAPDVSSKAQTDEDPFRYRTDFQSVGVCLLINNKNFHSRTGMGIRNGTDVDAAAVMKTFVNLGYKMMVFQDLTVQKMREKLQSVAQEDHSKRASFVCVILSHGDEGVIFGTDGFEKLDVLTRYFKGDKCKTLVGKPKLFFIQACRGLDFDDGTDIESDAVAEDRIPVEADFLYAYSTSPGNATHCYAPTVFLLGTRKTRPYSASDLQVTSHGGTCTTAHFSSSRCVRFWRKTRTWS</sequence>
<dbReference type="PANTHER" id="PTHR10454:SF198">
    <property type="entry name" value="CASPASE-3"/>
    <property type="match status" value="1"/>
</dbReference>
<dbReference type="InterPro" id="IPR029030">
    <property type="entry name" value="Caspase-like_dom_sf"/>
</dbReference>
<evidence type="ECO:0000256" key="13">
    <source>
        <dbReference type="SAM" id="MobiDB-lite"/>
    </source>
</evidence>
<evidence type="ECO:0000256" key="1">
    <source>
        <dbReference type="ARBA" id="ARBA00004496"/>
    </source>
</evidence>
<dbReference type="InterPro" id="IPR002398">
    <property type="entry name" value="Pept_C14"/>
</dbReference>
<dbReference type="InterPro" id="IPR015917">
    <property type="entry name" value="Pept_C14A"/>
</dbReference>
<dbReference type="InterPro" id="IPR033139">
    <property type="entry name" value="Caspase_cys_AS"/>
</dbReference>
<feature type="domain" description="Caspase family p20" evidence="15">
    <location>
        <begin position="69"/>
        <end position="193"/>
    </location>
</feature>
<dbReference type="GO" id="GO:0030182">
    <property type="term" value="P:neuron differentiation"/>
    <property type="evidence" value="ECO:0007669"/>
    <property type="project" value="TreeGrafter"/>
</dbReference>
<feature type="region of interest" description="Disordered" evidence="13">
    <location>
        <begin position="25"/>
        <end position="58"/>
    </location>
</feature>
<dbReference type="InterPro" id="IPR002138">
    <property type="entry name" value="Pept_C14_p10"/>
</dbReference>
<accession>A0A8C6TSB5</accession>
<dbReference type="GO" id="GO:0006508">
    <property type="term" value="P:proteolysis"/>
    <property type="evidence" value="ECO:0007669"/>
    <property type="project" value="UniProtKB-KW"/>
</dbReference>
<keyword evidence="3" id="KW-0963">Cytoplasm</keyword>
<evidence type="ECO:0000256" key="3">
    <source>
        <dbReference type="ARBA" id="ARBA00022490"/>
    </source>
</evidence>
<dbReference type="SMART" id="SM00115">
    <property type="entry name" value="CASc"/>
    <property type="match status" value="1"/>
</dbReference>
<dbReference type="EC" id="3.4.22.56" evidence="10"/>
<evidence type="ECO:0000256" key="11">
    <source>
        <dbReference type="ARBA" id="ARBA00039708"/>
    </source>
</evidence>
<dbReference type="AlphaFoldDB" id="A0A8C6TSB5"/>
<evidence type="ECO:0000256" key="5">
    <source>
        <dbReference type="ARBA" id="ARBA00022703"/>
    </source>
</evidence>
<dbReference type="PANTHER" id="PTHR10454">
    <property type="entry name" value="CASPASE"/>
    <property type="match status" value="1"/>
</dbReference>
<evidence type="ECO:0000313" key="16">
    <source>
        <dbReference type="Ensembl" id="ENSNMLP00000025061.1"/>
    </source>
</evidence>
<dbReference type="GO" id="GO:0005737">
    <property type="term" value="C:cytoplasm"/>
    <property type="evidence" value="ECO:0007669"/>
    <property type="project" value="UniProtKB-SubCell"/>
</dbReference>
<keyword evidence="5" id="KW-0053">Apoptosis</keyword>
<name>A0A8C6TSB5_9GOBI</name>
<keyword evidence="6" id="KW-0378">Hydrolase</keyword>
<evidence type="ECO:0000313" key="17">
    <source>
        <dbReference type="Proteomes" id="UP000694523"/>
    </source>
</evidence>
<dbReference type="Gene3D" id="3.40.50.1460">
    <property type="match status" value="1"/>
</dbReference>
<dbReference type="InterPro" id="IPR011600">
    <property type="entry name" value="Pept_C14_caspase"/>
</dbReference>
<evidence type="ECO:0000259" key="14">
    <source>
        <dbReference type="PROSITE" id="PS50207"/>
    </source>
</evidence>
<keyword evidence="17" id="KW-1185">Reference proteome</keyword>
<feature type="compositionally biased region" description="Basic and acidic residues" evidence="13">
    <location>
        <begin position="26"/>
        <end position="35"/>
    </location>
</feature>
<dbReference type="InterPro" id="IPR001309">
    <property type="entry name" value="Pept_C14_p20"/>
</dbReference>
<evidence type="ECO:0000259" key="15">
    <source>
        <dbReference type="PROSITE" id="PS50208"/>
    </source>
</evidence>
<evidence type="ECO:0000256" key="4">
    <source>
        <dbReference type="ARBA" id="ARBA00022670"/>
    </source>
</evidence>
<dbReference type="GO" id="GO:0043525">
    <property type="term" value="P:positive regulation of neuron apoptotic process"/>
    <property type="evidence" value="ECO:0007669"/>
    <property type="project" value="TreeGrafter"/>
</dbReference>
<evidence type="ECO:0000256" key="7">
    <source>
        <dbReference type="ARBA" id="ARBA00022807"/>
    </source>
</evidence>
<dbReference type="PROSITE" id="PS50208">
    <property type="entry name" value="CASPASE_P20"/>
    <property type="match status" value="1"/>
</dbReference>
<dbReference type="Pfam" id="PF00656">
    <property type="entry name" value="Peptidase_C14"/>
    <property type="match status" value="1"/>
</dbReference>
<dbReference type="Ensembl" id="ENSNMLT00000028023.1">
    <property type="protein sequence ID" value="ENSNMLP00000025061.1"/>
    <property type="gene ID" value="ENSNMLG00000016030.1"/>
</dbReference>
<evidence type="ECO:0000256" key="8">
    <source>
        <dbReference type="ARBA" id="ARBA00023145"/>
    </source>
</evidence>
<dbReference type="PROSITE" id="PS50207">
    <property type="entry name" value="CASPASE_P10"/>
    <property type="match status" value="1"/>
</dbReference>
<comment type="similarity">
    <text evidence="2 12">Belongs to the peptidase C14A family.</text>
</comment>
<dbReference type="PROSITE" id="PS01121">
    <property type="entry name" value="CASPASE_HIS"/>
    <property type="match status" value="1"/>
</dbReference>
<dbReference type="InterPro" id="IPR016129">
    <property type="entry name" value="Caspase_his_AS"/>
</dbReference>
<evidence type="ECO:0000256" key="12">
    <source>
        <dbReference type="RuleBase" id="RU003971"/>
    </source>
</evidence>
<dbReference type="PROSITE" id="PS01122">
    <property type="entry name" value="CASPASE_CYS"/>
    <property type="match status" value="1"/>
</dbReference>
<keyword evidence="8" id="KW-0865">Zymogen</keyword>
<dbReference type="GO" id="GO:0004197">
    <property type="term" value="F:cysteine-type endopeptidase activity"/>
    <property type="evidence" value="ECO:0007669"/>
    <property type="project" value="InterPro"/>
</dbReference>
<protein>
    <recommendedName>
        <fullName evidence="11">Caspase-3</fullName>
        <ecNumber evidence="10">3.4.22.56</ecNumber>
    </recommendedName>
</protein>
<dbReference type="GO" id="GO:0030218">
    <property type="term" value="P:erythrocyte differentiation"/>
    <property type="evidence" value="ECO:0007669"/>
    <property type="project" value="TreeGrafter"/>
</dbReference>
<comment type="catalytic activity">
    <reaction evidence="9">
        <text>Strict requirement for an Asp residue at positions P1 and P4. It has a preferred cleavage sequence of Asp-Xaa-Xaa-Asp-|- with a hydrophobic amino-acid residue at P2 and a hydrophilic amino-acid residue at P3, although Val or Ala are also accepted at this position.</text>
        <dbReference type="EC" id="3.4.22.56"/>
    </reaction>
</comment>
<reference evidence="16" key="2">
    <citation type="submission" date="2025-09" db="UniProtKB">
        <authorList>
            <consortium name="Ensembl"/>
        </authorList>
    </citation>
    <scope>IDENTIFICATION</scope>
</reference>
<dbReference type="GO" id="GO:0030216">
    <property type="term" value="P:keratinocyte differentiation"/>
    <property type="evidence" value="ECO:0007669"/>
    <property type="project" value="TreeGrafter"/>
</dbReference>
<dbReference type="GO" id="GO:0006915">
    <property type="term" value="P:apoptotic process"/>
    <property type="evidence" value="ECO:0007669"/>
    <property type="project" value="UniProtKB-KW"/>
</dbReference>
<evidence type="ECO:0000256" key="2">
    <source>
        <dbReference type="ARBA" id="ARBA00010134"/>
    </source>
</evidence>
<keyword evidence="4" id="KW-0645">Protease</keyword>
<dbReference type="PRINTS" id="PR00376">
    <property type="entry name" value="IL1BCENZYME"/>
</dbReference>
<reference evidence="16" key="1">
    <citation type="submission" date="2025-08" db="UniProtKB">
        <authorList>
            <consortium name="Ensembl"/>
        </authorList>
    </citation>
    <scope>IDENTIFICATION</scope>
</reference>
<feature type="domain" description="Caspase family p10" evidence="14">
    <location>
        <begin position="206"/>
        <end position="228"/>
    </location>
</feature>
<proteinExistence type="inferred from homology"/>
<evidence type="ECO:0000256" key="9">
    <source>
        <dbReference type="ARBA" id="ARBA00036189"/>
    </source>
</evidence>
<dbReference type="GO" id="GO:0031264">
    <property type="term" value="C:death-inducing signaling complex"/>
    <property type="evidence" value="ECO:0007669"/>
    <property type="project" value="TreeGrafter"/>
</dbReference>
<dbReference type="FunFam" id="3.40.50.1460:FF:000011">
    <property type="entry name" value="Caspase-7"/>
    <property type="match status" value="1"/>
</dbReference>
<dbReference type="CDD" id="cd00032">
    <property type="entry name" value="CASc"/>
    <property type="match status" value="1"/>
</dbReference>
<dbReference type="SUPFAM" id="SSF52129">
    <property type="entry name" value="Caspase-like"/>
    <property type="match status" value="1"/>
</dbReference>
<dbReference type="Proteomes" id="UP000694523">
    <property type="component" value="Unplaced"/>
</dbReference>